<evidence type="ECO:0000313" key="1">
    <source>
        <dbReference type="EMBL" id="MEC4722935.1"/>
    </source>
</evidence>
<dbReference type="RefSeq" id="WP_326509562.1">
    <property type="nucleotide sequence ID" value="NZ_JAWIIV010000040.1"/>
</dbReference>
<gene>
    <name evidence="1" type="ORF">RY831_27630</name>
</gene>
<evidence type="ECO:0000313" key="2">
    <source>
        <dbReference type="Proteomes" id="UP001352263"/>
    </source>
</evidence>
<protein>
    <recommendedName>
        <fullName evidence="3">Holin</fullName>
    </recommendedName>
</protein>
<dbReference type="Proteomes" id="UP001352263">
    <property type="component" value="Unassembled WGS sequence"/>
</dbReference>
<comment type="caution">
    <text evidence="1">The sequence shown here is derived from an EMBL/GenBank/DDBJ whole genome shotgun (WGS) entry which is preliminary data.</text>
</comment>
<reference evidence="1 2" key="1">
    <citation type="submission" date="2023-10" db="EMBL/GenBank/DDBJ databases">
        <title>Noviherbaspirillum sp. CPCC 100848 genome assembly.</title>
        <authorList>
            <person name="Li X.Y."/>
            <person name="Fang X.M."/>
        </authorList>
    </citation>
    <scope>NUCLEOTIDE SEQUENCE [LARGE SCALE GENOMIC DNA]</scope>
    <source>
        <strain evidence="1 2">CPCC 100848</strain>
    </source>
</reference>
<evidence type="ECO:0008006" key="3">
    <source>
        <dbReference type="Google" id="ProtNLM"/>
    </source>
</evidence>
<dbReference type="EMBL" id="JAWIIV010000040">
    <property type="protein sequence ID" value="MEC4722935.1"/>
    <property type="molecule type" value="Genomic_DNA"/>
</dbReference>
<organism evidence="1 2">
    <name type="scientific">Noviherbaspirillum album</name>
    <dbReference type="NCBI Taxonomy" id="3080276"/>
    <lineage>
        <taxon>Bacteria</taxon>
        <taxon>Pseudomonadati</taxon>
        <taxon>Pseudomonadota</taxon>
        <taxon>Betaproteobacteria</taxon>
        <taxon>Burkholderiales</taxon>
        <taxon>Oxalobacteraceae</taxon>
        <taxon>Noviherbaspirillum</taxon>
    </lineage>
</organism>
<sequence length="51" mass="5452">MTIAETLQLLNGAGVLSLAGAIFKWGVAMEKRVTVLEVINKVKESNHGDKA</sequence>
<name>A0ABU6JI24_9BURK</name>
<proteinExistence type="predicted"/>
<keyword evidence="2" id="KW-1185">Reference proteome</keyword>
<accession>A0ABU6JI24</accession>